<gene>
    <name evidence="5" type="primary">rlmH</name>
    <name evidence="6" type="ordered locus">DaAHT2_0704</name>
</gene>
<proteinExistence type="inferred from homology"/>
<evidence type="ECO:0000313" key="7">
    <source>
        <dbReference type="Proteomes" id="UP000001508"/>
    </source>
</evidence>
<dbReference type="Pfam" id="PF02590">
    <property type="entry name" value="SPOUT_MTase"/>
    <property type="match status" value="1"/>
</dbReference>
<dbReference type="PIRSF" id="PIRSF004505">
    <property type="entry name" value="MT_bac"/>
    <property type="match status" value="1"/>
</dbReference>
<feature type="binding site" evidence="5">
    <location>
        <begin position="124"/>
        <end position="129"/>
    </location>
    <ligand>
        <name>S-adenosyl-L-methionine</name>
        <dbReference type="ChEBI" id="CHEBI:59789"/>
    </ligand>
</feature>
<evidence type="ECO:0000256" key="4">
    <source>
        <dbReference type="ARBA" id="ARBA00038303"/>
    </source>
</evidence>
<dbReference type="STRING" id="589865.DaAHT2_0704"/>
<comment type="similarity">
    <text evidence="4 5">Belongs to the RNA methyltransferase RlmH family.</text>
</comment>
<comment type="subunit">
    <text evidence="5">Homodimer.</text>
</comment>
<dbReference type="InterPro" id="IPR029028">
    <property type="entry name" value="Alpha/beta_knot_MTases"/>
</dbReference>
<dbReference type="HOGENOM" id="CLU_100552_0_0_7"/>
<dbReference type="GO" id="GO:0070038">
    <property type="term" value="F:rRNA (pseudouridine-N3-)-methyltransferase activity"/>
    <property type="evidence" value="ECO:0007669"/>
    <property type="project" value="UniProtKB-UniRule"/>
</dbReference>
<dbReference type="InterPro" id="IPR003742">
    <property type="entry name" value="RlmH-like"/>
</dbReference>
<reference evidence="7" key="1">
    <citation type="submission" date="2010-02" db="EMBL/GenBank/DDBJ databases">
        <title>Complete sequence of Desulfurivibrio alkaliphilus AHT2.</title>
        <authorList>
            <consortium name="US DOE Joint Genome Institute"/>
            <person name="Pitluck S."/>
            <person name="Chertkov O."/>
            <person name="Detter J.C."/>
            <person name="Han C."/>
            <person name="Tapia R."/>
            <person name="Larimer F."/>
            <person name="Land M."/>
            <person name="Hauser L."/>
            <person name="Kyrpides N."/>
            <person name="Mikhailova N."/>
            <person name="Sorokin D.Y."/>
            <person name="Muyzer G."/>
            <person name="Woyke T."/>
        </authorList>
    </citation>
    <scope>NUCLEOTIDE SEQUENCE [LARGE SCALE GENOMIC DNA]</scope>
    <source>
        <strain evidence="7">DSM 19089 / UNIQEM U267 / AHT2</strain>
    </source>
</reference>
<keyword evidence="2 5" id="KW-0808">Transferase</keyword>
<dbReference type="InParanoid" id="D6Z1F3"/>
<dbReference type="RefSeq" id="WP_013162938.1">
    <property type="nucleotide sequence ID" value="NC_014216.1"/>
</dbReference>
<dbReference type="KEGG" id="dak:DaAHT2_0704"/>
<dbReference type="EC" id="2.1.1.177" evidence="5"/>
<dbReference type="OrthoDB" id="9806643at2"/>
<dbReference type="SUPFAM" id="SSF75217">
    <property type="entry name" value="alpha/beta knot"/>
    <property type="match status" value="1"/>
</dbReference>
<dbReference type="FunCoup" id="D6Z1F3">
    <property type="interactions" value="320"/>
</dbReference>
<evidence type="ECO:0000256" key="5">
    <source>
        <dbReference type="HAMAP-Rule" id="MF_00658"/>
    </source>
</evidence>
<evidence type="ECO:0000256" key="3">
    <source>
        <dbReference type="ARBA" id="ARBA00022691"/>
    </source>
</evidence>
<keyword evidence="1 5" id="KW-0489">Methyltransferase</keyword>
<dbReference type="eggNOG" id="COG1576">
    <property type="taxonomic scope" value="Bacteria"/>
</dbReference>
<keyword evidence="5" id="KW-0963">Cytoplasm</keyword>
<dbReference type="AlphaFoldDB" id="D6Z1F3"/>
<evidence type="ECO:0000313" key="6">
    <source>
        <dbReference type="EMBL" id="ADH85408.1"/>
    </source>
</evidence>
<keyword evidence="5" id="KW-0698">rRNA processing</keyword>
<dbReference type="HAMAP" id="MF_00658">
    <property type="entry name" value="23SrRNA_methyltr_H"/>
    <property type="match status" value="1"/>
</dbReference>
<name>D6Z1F3_DESAT</name>
<dbReference type="PANTHER" id="PTHR33603:SF1">
    <property type="entry name" value="RIBOSOMAL RNA LARGE SUBUNIT METHYLTRANSFERASE H"/>
    <property type="match status" value="1"/>
</dbReference>
<comment type="catalytic activity">
    <reaction evidence="5">
        <text>pseudouridine(1915) in 23S rRNA + S-adenosyl-L-methionine = N(3)-methylpseudouridine(1915) in 23S rRNA + S-adenosyl-L-homocysteine + H(+)</text>
        <dbReference type="Rhea" id="RHEA:42752"/>
        <dbReference type="Rhea" id="RHEA-COMP:10221"/>
        <dbReference type="Rhea" id="RHEA-COMP:10222"/>
        <dbReference type="ChEBI" id="CHEBI:15378"/>
        <dbReference type="ChEBI" id="CHEBI:57856"/>
        <dbReference type="ChEBI" id="CHEBI:59789"/>
        <dbReference type="ChEBI" id="CHEBI:65314"/>
        <dbReference type="ChEBI" id="CHEBI:74486"/>
        <dbReference type="EC" id="2.1.1.177"/>
    </reaction>
</comment>
<dbReference type="InterPro" id="IPR029026">
    <property type="entry name" value="tRNA_m1G_MTases_N"/>
</dbReference>
<dbReference type="PANTHER" id="PTHR33603">
    <property type="entry name" value="METHYLTRANSFERASE"/>
    <property type="match status" value="1"/>
</dbReference>
<keyword evidence="7" id="KW-1185">Reference proteome</keyword>
<evidence type="ECO:0000256" key="1">
    <source>
        <dbReference type="ARBA" id="ARBA00022603"/>
    </source>
</evidence>
<dbReference type="CDD" id="cd18081">
    <property type="entry name" value="RlmH-like"/>
    <property type="match status" value="1"/>
</dbReference>
<evidence type="ECO:0000256" key="2">
    <source>
        <dbReference type="ARBA" id="ARBA00022679"/>
    </source>
</evidence>
<dbReference type="Gene3D" id="3.40.1280.10">
    <property type="match status" value="1"/>
</dbReference>
<dbReference type="GO" id="GO:0005737">
    <property type="term" value="C:cytoplasm"/>
    <property type="evidence" value="ECO:0007669"/>
    <property type="project" value="UniProtKB-SubCell"/>
</dbReference>
<feature type="binding site" evidence="5">
    <location>
        <position position="105"/>
    </location>
    <ligand>
        <name>S-adenosyl-L-methionine</name>
        <dbReference type="ChEBI" id="CHEBI:59789"/>
    </ligand>
</feature>
<feature type="binding site" evidence="5">
    <location>
        <position position="73"/>
    </location>
    <ligand>
        <name>S-adenosyl-L-methionine</name>
        <dbReference type="ChEBI" id="CHEBI:59789"/>
    </ligand>
</feature>
<organism evidence="6 7">
    <name type="scientific">Desulfurivibrio alkaliphilus (strain DSM 19089 / UNIQEM U267 / AHT2)</name>
    <dbReference type="NCBI Taxonomy" id="589865"/>
    <lineage>
        <taxon>Bacteria</taxon>
        <taxon>Pseudomonadati</taxon>
        <taxon>Thermodesulfobacteriota</taxon>
        <taxon>Desulfobulbia</taxon>
        <taxon>Desulfobulbales</taxon>
        <taxon>Desulfobulbaceae</taxon>
        <taxon>Desulfurivibrio</taxon>
    </lineage>
</organism>
<dbReference type="EMBL" id="CP001940">
    <property type="protein sequence ID" value="ADH85408.1"/>
    <property type="molecule type" value="Genomic_DNA"/>
</dbReference>
<keyword evidence="3 5" id="KW-0949">S-adenosyl-L-methionine</keyword>
<accession>D6Z1F3</accession>
<comment type="subcellular location">
    <subcellularLocation>
        <location evidence="5">Cytoplasm</location>
    </subcellularLocation>
</comment>
<sequence length="156" mass="17581">MRFEIIYPGKTKEDYLARGVDDFAQRLSRYIDLELKALKAPRPGKGDDEARLIREEGRLLLSRIPDDTLVVALDPGGRLLSSPELADLLGNWQEQGRSRLVFVLGGPLGLSAEVLSRADFTLSLSPMTFTHEMARLLLLEQLYRAWSIRLGTGYHK</sequence>
<dbReference type="Proteomes" id="UP000001508">
    <property type="component" value="Chromosome"/>
</dbReference>
<comment type="function">
    <text evidence="5">Specifically methylates the pseudouridine at position 1915 (m3Psi1915) in 23S rRNA.</text>
</comment>
<protein>
    <recommendedName>
        <fullName evidence="5">Ribosomal RNA large subunit methyltransferase H</fullName>
        <ecNumber evidence="5">2.1.1.177</ecNumber>
    </recommendedName>
    <alternativeName>
        <fullName evidence="5">23S rRNA (pseudouridine1915-N3)-methyltransferase</fullName>
    </alternativeName>
    <alternativeName>
        <fullName evidence="5">23S rRNA m3Psi1915 methyltransferase</fullName>
    </alternativeName>
    <alternativeName>
        <fullName evidence="5">rRNA (pseudouridine-N3-)-methyltransferase RlmH</fullName>
    </alternativeName>
</protein>